<dbReference type="PANTHER" id="PTHR38779">
    <property type="entry name" value="TYPE II SECRETION SYSTEM PROTEIN I-RELATED"/>
    <property type="match status" value="1"/>
</dbReference>
<evidence type="ECO:0000256" key="5">
    <source>
        <dbReference type="ARBA" id="ARBA00022519"/>
    </source>
</evidence>
<dbReference type="GO" id="GO:0015627">
    <property type="term" value="C:type II protein secretion system complex"/>
    <property type="evidence" value="ECO:0007669"/>
    <property type="project" value="UniProtKB-UniRule"/>
</dbReference>
<comment type="similarity">
    <text evidence="2 9">Belongs to the GSP I family.</text>
</comment>
<dbReference type="GO" id="GO:0005886">
    <property type="term" value="C:plasma membrane"/>
    <property type="evidence" value="ECO:0007669"/>
    <property type="project" value="UniProtKB-SubCell"/>
</dbReference>
<evidence type="ECO:0000256" key="7">
    <source>
        <dbReference type="ARBA" id="ARBA00022989"/>
    </source>
</evidence>
<name>A0AA37TBJ8_9GAMM</name>
<comment type="function">
    <text evidence="9">Component of the type II secretion system required for the energy-dependent secretion of extracellular factors such as proteases and toxins from the periplasm.</text>
</comment>
<dbReference type="RefSeq" id="WP_232592853.1">
    <property type="nucleotide sequence ID" value="NZ_BSPD01000065.1"/>
</dbReference>
<dbReference type="InterPro" id="IPR003413">
    <property type="entry name" value="T2SS_GspI_C"/>
</dbReference>
<evidence type="ECO:0000313" key="12">
    <source>
        <dbReference type="Proteomes" id="UP001156870"/>
    </source>
</evidence>
<dbReference type="Pfam" id="PF07963">
    <property type="entry name" value="N_methyl"/>
    <property type="match status" value="1"/>
</dbReference>
<evidence type="ECO:0000256" key="6">
    <source>
        <dbReference type="ARBA" id="ARBA00022692"/>
    </source>
</evidence>
<feature type="domain" description="Type II secretion system protein GspI C-terminal" evidence="10">
    <location>
        <begin position="41"/>
        <end position="123"/>
    </location>
</feature>
<keyword evidence="6 9" id="KW-0812">Transmembrane</keyword>
<dbReference type="NCBIfam" id="TIGR01707">
    <property type="entry name" value="gspI"/>
    <property type="match status" value="1"/>
</dbReference>
<dbReference type="InterPro" id="IPR012902">
    <property type="entry name" value="N_methyl_site"/>
</dbReference>
<evidence type="ECO:0000259" key="10">
    <source>
        <dbReference type="Pfam" id="PF02501"/>
    </source>
</evidence>
<accession>A0AA37TBJ8</accession>
<evidence type="ECO:0000256" key="8">
    <source>
        <dbReference type="ARBA" id="ARBA00023136"/>
    </source>
</evidence>
<evidence type="ECO:0000256" key="4">
    <source>
        <dbReference type="ARBA" id="ARBA00022481"/>
    </source>
</evidence>
<protein>
    <recommendedName>
        <fullName evidence="9">Type II secretion system protein I</fullName>
        <shortName evidence="9">T2SS minor pseudopilin I</shortName>
    </recommendedName>
</protein>
<proteinExistence type="inferred from homology"/>
<keyword evidence="5 9" id="KW-0997">Cell inner membrane</keyword>
<dbReference type="InterPro" id="IPR010052">
    <property type="entry name" value="T2SS_protein-GspI"/>
</dbReference>
<evidence type="ECO:0000256" key="1">
    <source>
        <dbReference type="ARBA" id="ARBA00004377"/>
    </source>
</evidence>
<gene>
    <name evidence="11" type="primary">gspI</name>
    <name evidence="11" type="ORF">GCM10007877_28340</name>
</gene>
<dbReference type="Gene3D" id="3.30.1300.30">
    <property type="entry name" value="GSPII I/J protein-like"/>
    <property type="match status" value="1"/>
</dbReference>
<keyword evidence="12" id="KW-1185">Reference proteome</keyword>
<keyword evidence="3" id="KW-1003">Cell membrane</keyword>
<comment type="caution">
    <text evidence="11">The sequence shown here is derived from an EMBL/GenBank/DDBJ whole genome shotgun (WGS) entry which is preliminary data.</text>
</comment>
<reference evidence="11 12" key="1">
    <citation type="journal article" date="2014" name="Int. J. Syst. Evol. Microbiol.">
        <title>Complete genome sequence of Corynebacterium casei LMG S-19264T (=DSM 44701T), isolated from a smear-ripened cheese.</title>
        <authorList>
            <consortium name="US DOE Joint Genome Institute (JGI-PGF)"/>
            <person name="Walter F."/>
            <person name="Albersmeier A."/>
            <person name="Kalinowski J."/>
            <person name="Ruckert C."/>
        </authorList>
    </citation>
    <scope>NUCLEOTIDE SEQUENCE [LARGE SCALE GENOMIC DNA]</scope>
    <source>
        <strain evidence="11 12">NBRC 110095</strain>
    </source>
</reference>
<dbReference type="AlphaFoldDB" id="A0AA37TBJ8"/>
<comment type="subcellular location">
    <subcellularLocation>
        <location evidence="1 9">Cell inner membrane</location>
        <topology evidence="1 9">Single-pass membrane protein</topology>
    </subcellularLocation>
</comment>
<dbReference type="Proteomes" id="UP001156870">
    <property type="component" value="Unassembled WGS sequence"/>
</dbReference>
<sequence length="138" mass="15081">MKKQSGFTLVEVIVAMAIVAVALPALLTVMMTQADNAVSIRERTLAEWVAINLLEEHRLNYQLSGRVLNGRDTGEAELAGTTWYWHAEGKVTAVEAIRNLKISVGTDASTVKDEPITTLSGYLYEDTNTSGNRGSNRN</sequence>
<evidence type="ECO:0000256" key="2">
    <source>
        <dbReference type="ARBA" id="ARBA00008358"/>
    </source>
</evidence>
<dbReference type="SUPFAM" id="SSF54523">
    <property type="entry name" value="Pili subunits"/>
    <property type="match status" value="1"/>
</dbReference>
<dbReference type="NCBIfam" id="TIGR02532">
    <property type="entry name" value="IV_pilin_GFxxxE"/>
    <property type="match status" value="1"/>
</dbReference>
<keyword evidence="7 9" id="KW-1133">Transmembrane helix</keyword>
<dbReference type="EMBL" id="BSPD01000065">
    <property type="protein sequence ID" value="GLS27115.1"/>
    <property type="molecule type" value="Genomic_DNA"/>
</dbReference>
<organism evidence="11 12">
    <name type="scientific">Marinibactrum halimedae</name>
    <dbReference type="NCBI Taxonomy" id="1444977"/>
    <lineage>
        <taxon>Bacteria</taxon>
        <taxon>Pseudomonadati</taxon>
        <taxon>Pseudomonadota</taxon>
        <taxon>Gammaproteobacteria</taxon>
        <taxon>Cellvibrionales</taxon>
        <taxon>Cellvibrionaceae</taxon>
        <taxon>Marinibactrum</taxon>
    </lineage>
</organism>
<evidence type="ECO:0000256" key="3">
    <source>
        <dbReference type="ARBA" id="ARBA00022475"/>
    </source>
</evidence>
<dbReference type="PANTHER" id="PTHR38779:SF2">
    <property type="entry name" value="TYPE II SECRETION SYSTEM PROTEIN I-RELATED"/>
    <property type="match status" value="1"/>
</dbReference>
<comment type="subunit">
    <text evidence="9">Type II secretion is composed of four main components: the outer membrane complex, the inner membrane complex, the cytoplasmic secretion ATPase and the periplasm-spanning pseudopilus.</text>
</comment>
<dbReference type="GO" id="GO:0015628">
    <property type="term" value="P:protein secretion by the type II secretion system"/>
    <property type="evidence" value="ECO:0007669"/>
    <property type="project" value="UniProtKB-UniRule"/>
</dbReference>
<keyword evidence="8 9" id="KW-0472">Membrane</keyword>
<dbReference type="InterPro" id="IPR045584">
    <property type="entry name" value="Pilin-like"/>
</dbReference>
<dbReference type="Pfam" id="PF02501">
    <property type="entry name" value="T2SSI"/>
    <property type="match status" value="1"/>
</dbReference>
<keyword evidence="4 9" id="KW-0488">Methylation</keyword>
<evidence type="ECO:0000256" key="9">
    <source>
        <dbReference type="RuleBase" id="RU368030"/>
    </source>
</evidence>
<comment type="PTM">
    <text evidence="9">Cleaved by prepilin peptidase.</text>
</comment>
<evidence type="ECO:0000313" key="11">
    <source>
        <dbReference type="EMBL" id="GLS27115.1"/>
    </source>
</evidence>
<feature type="transmembrane region" description="Helical" evidence="9">
    <location>
        <begin position="12"/>
        <end position="31"/>
    </location>
</feature>